<dbReference type="InterPro" id="IPR042490">
    <property type="entry name" value="Thio_Ohase/BAAT_N"/>
</dbReference>
<gene>
    <name evidence="5" type="ORF">BaRGS_00028403</name>
</gene>
<evidence type="ECO:0000259" key="3">
    <source>
        <dbReference type="Pfam" id="PF04775"/>
    </source>
</evidence>
<dbReference type="PIRSF" id="PIRSF016521">
    <property type="entry name" value="Acyl-CoA_hydro"/>
    <property type="match status" value="1"/>
</dbReference>
<accession>A0ABD0K049</accession>
<sequence length="495" mass="54489">MRGQGSNARNIPVTVVSLVGLGPRRRGCVQTIGKGCSNCSKPLRLQMAALRLHQVRCILQRSVRQQQLCHESSTFPSPVIRVTPNPSLFDQKVLITVDGLPSRAKVTLQASVHHSWRREDVVFVSYGHYVAREGGRVDLDKDPSLGGSFTGVEPMGLFWSLAAVPGHPPNIRLMWKDVNKPCDIQLTVFSDHITPDERSVSRAAVEPTPLCTTTASRFIKAADVRRIEIREGRVRGTLFLPPGDGPFPGVIDMFGTAGGIIETRAALLASHGFAALSLAFFRYLDLPPVLDKIQLDYFEEAVEWLSSQTVVRPGGIGIVGVSAGATIATATAWLCPKVKAVVGINGPPFAFITDMYRNGKLLRKARLMDYSLLEQTEYGAIVKQCLSYDTSDLLPVWETSVHLLLLMSDDDQLNDPKWAEHFQTMYPEDKRHLIELVRYPGAGHLLEPPYAPHCYVCLNTGAGLDCVWGGQPKLHAAAQEKAWAKTITFLHTNLP</sequence>
<evidence type="ECO:0000256" key="1">
    <source>
        <dbReference type="ARBA" id="ARBA00006538"/>
    </source>
</evidence>
<dbReference type="Proteomes" id="UP001519460">
    <property type="component" value="Unassembled WGS sequence"/>
</dbReference>
<dbReference type="Pfam" id="PF08840">
    <property type="entry name" value="BAAT_C"/>
    <property type="match status" value="1"/>
</dbReference>
<dbReference type="InterPro" id="IPR006862">
    <property type="entry name" value="Thio_Ohase/aa_AcTrfase"/>
</dbReference>
<comment type="similarity">
    <text evidence="1">Belongs to the C/M/P thioester hydrolase family.</text>
</comment>
<dbReference type="FunFam" id="3.40.50.1820:FF:000024">
    <property type="entry name" value="acyl-coenzyme A thioesterase 4"/>
    <property type="match status" value="1"/>
</dbReference>
<feature type="active site" description="Charge relay system" evidence="2">
    <location>
        <position position="411"/>
    </location>
</feature>
<dbReference type="Gene3D" id="2.60.40.2240">
    <property type="entry name" value="Acyl-CoA thioester hydrolase/BAAT N-terminal domain"/>
    <property type="match status" value="1"/>
</dbReference>
<dbReference type="SUPFAM" id="SSF53474">
    <property type="entry name" value="alpha/beta-Hydrolases"/>
    <property type="match status" value="1"/>
</dbReference>
<dbReference type="PANTHER" id="PTHR10824:SF4">
    <property type="entry name" value="ACYL-COENZYME A THIOESTERASE 1-LIKE"/>
    <property type="match status" value="1"/>
</dbReference>
<evidence type="ECO:0000313" key="5">
    <source>
        <dbReference type="EMBL" id="KAK7480356.1"/>
    </source>
</evidence>
<evidence type="ECO:0000256" key="2">
    <source>
        <dbReference type="PIRSR" id="PIRSR016521-1"/>
    </source>
</evidence>
<dbReference type="InterPro" id="IPR029058">
    <property type="entry name" value="AB_hydrolase_fold"/>
</dbReference>
<feature type="domain" description="Acyl-CoA thioester hydrolase/bile acid-CoA amino acid N-acetyltransferase" evidence="3">
    <location>
        <begin position="90"/>
        <end position="231"/>
    </location>
</feature>
<keyword evidence="6" id="KW-1185">Reference proteome</keyword>
<feature type="active site" description="Charge relay system" evidence="2">
    <location>
        <position position="444"/>
    </location>
</feature>
<evidence type="ECO:0000259" key="4">
    <source>
        <dbReference type="Pfam" id="PF08840"/>
    </source>
</evidence>
<dbReference type="Gene3D" id="3.40.50.1820">
    <property type="entry name" value="alpha/beta hydrolase"/>
    <property type="match status" value="1"/>
</dbReference>
<feature type="active site" description="Charge relay system" evidence="2">
    <location>
        <position position="322"/>
    </location>
</feature>
<dbReference type="EMBL" id="JACVVK020000283">
    <property type="protein sequence ID" value="KAK7480356.1"/>
    <property type="molecule type" value="Genomic_DNA"/>
</dbReference>
<evidence type="ECO:0000313" key="6">
    <source>
        <dbReference type="Proteomes" id="UP001519460"/>
    </source>
</evidence>
<proteinExistence type="inferred from homology"/>
<reference evidence="5 6" key="1">
    <citation type="journal article" date="2023" name="Sci. Data">
        <title>Genome assembly of the Korean intertidal mud-creeper Batillaria attramentaria.</title>
        <authorList>
            <person name="Patra A.K."/>
            <person name="Ho P.T."/>
            <person name="Jun S."/>
            <person name="Lee S.J."/>
            <person name="Kim Y."/>
            <person name="Won Y.J."/>
        </authorList>
    </citation>
    <scope>NUCLEOTIDE SEQUENCE [LARGE SCALE GENOMIC DNA]</scope>
    <source>
        <strain evidence="5">Wonlab-2016</strain>
    </source>
</reference>
<organism evidence="5 6">
    <name type="scientific">Batillaria attramentaria</name>
    <dbReference type="NCBI Taxonomy" id="370345"/>
    <lineage>
        <taxon>Eukaryota</taxon>
        <taxon>Metazoa</taxon>
        <taxon>Spiralia</taxon>
        <taxon>Lophotrochozoa</taxon>
        <taxon>Mollusca</taxon>
        <taxon>Gastropoda</taxon>
        <taxon>Caenogastropoda</taxon>
        <taxon>Sorbeoconcha</taxon>
        <taxon>Cerithioidea</taxon>
        <taxon>Batillariidae</taxon>
        <taxon>Batillaria</taxon>
    </lineage>
</organism>
<dbReference type="AlphaFoldDB" id="A0ABD0K049"/>
<feature type="domain" description="BAAT/Acyl-CoA thioester hydrolase C-terminal" evidence="4">
    <location>
        <begin position="293"/>
        <end position="494"/>
    </location>
</feature>
<comment type="caution">
    <text evidence="5">The sequence shown here is derived from an EMBL/GenBank/DDBJ whole genome shotgun (WGS) entry which is preliminary data.</text>
</comment>
<name>A0ABD0K049_9CAEN</name>
<protein>
    <submittedName>
        <fullName evidence="5">Uncharacterized protein</fullName>
    </submittedName>
</protein>
<dbReference type="PANTHER" id="PTHR10824">
    <property type="entry name" value="ACYL-COENZYME A THIOESTERASE-RELATED"/>
    <property type="match status" value="1"/>
</dbReference>
<dbReference type="Pfam" id="PF04775">
    <property type="entry name" value="Bile_Hydr_Trans"/>
    <property type="match status" value="1"/>
</dbReference>
<dbReference type="InterPro" id="IPR016662">
    <property type="entry name" value="Acyl-CoA_thioEstase_long-chain"/>
</dbReference>
<dbReference type="InterPro" id="IPR014940">
    <property type="entry name" value="BAAT_C"/>
</dbReference>